<dbReference type="Proteomes" id="UP001201273">
    <property type="component" value="Unassembled WGS sequence"/>
</dbReference>
<evidence type="ECO:0008006" key="3">
    <source>
        <dbReference type="Google" id="ProtNLM"/>
    </source>
</evidence>
<reference evidence="1 2" key="1">
    <citation type="journal article" date="2022" name="Environ. Microbiol. Rep.">
        <title>Eco-phylogenetic analyses reveal divergent evolution of vitamin B12 metabolism in the marine bacterial family 'Psychromonadaceae'.</title>
        <authorList>
            <person name="Jin X."/>
            <person name="Yang Y."/>
            <person name="Cao H."/>
            <person name="Gao B."/>
            <person name="Zhao Z."/>
        </authorList>
    </citation>
    <scope>NUCLEOTIDE SEQUENCE [LARGE SCALE GENOMIC DNA]</scope>
    <source>
        <strain evidence="1 2">MKS20</strain>
    </source>
</reference>
<dbReference type="PANTHER" id="PTHR48098">
    <property type="entry name" value="ENTEROCHELIN ESTERASE-RELATED"/>
    <property type="match status" value="1"/>
</dbReference>
<dbReference type="Gene3D" id="3.40.50.1820">
    <property type="entry name" value="alpha/beta hydrolase"/>
    <property type="match status" value="1"/>
</dbReference>
<comment type="caution">
    <text evidence="1">The sequence shown here is derived from an EMBL/GenBank/DDBJ whole genome shotgun (WGS) entry which is preliminary data.</text>
</comment>
<accession>A0ABS8W6M8</accession>
<evidence type="ECO:0000313" key="1">
    <source>
        <dbReference type="EMBL" id="MCE2594644.1"/>
    </source>
</evidence>
<protein>
    <recommendedName>
        <fullName evidence="3">Esterase</fullName>
    </recommendedName>
</protein>
<keyword evidence="2" id="KW-1185">Reference proteome</keyword>
<dbReference type="InterPro" id="IPR000801">
    <property type="entry name" value="Esterase-like"/>
</dbReference>
<name>A0ABS8W6M8_9GAMM</name>
<dbReference type="EMBL" id="JAIMJA010000006">
    <property type="protein sequence ID" value="MCE2594644.1"/>
    <property type="molecule type" value="Genomic_DNA"/>
</dbReference>
<dbReference type="RefSeq" id="WP_233052177.1">
    <property type="nucleotide sequence ID" value="NZ_JAIMJA010000006.1"/>
</dbReference>
<evidence type="ECO:0000313" key="2">
    <source>
        <dbReference type="Proteomes" id="UP001201273"/>
    </source>
</evidence>
<proteinExistence type="predicted"/>
<dbReference type="Pfam" id="PF00756">
    <property type="entry name" value="Esterase"/>
    <property type="match status" value="1"/>
</dbReference>
<organism evidence="1 2">
    <name type="scientific">Motilimonas cestriensis</name>
    <dbReference type="NCBI Taxonomy" id="2742685"/>
    <lineage>
        <taxon>Bacteria</taxon>
        <taxon>Pseudomonadati</taxon>
        <taxon>Pseudomonadota</taxon>
        <taxon>Gammaproteobacteria</taxon>
        <taxon>Alteromonadales</taxon>
        <taxon>Alteromonadales genera incertae sedis</taxon>
        <taxon>Motilimonas</taxon>
    </lineage>
</organism>
<dbReference type="InterPro" id="IPR050583">
    <property type="entry name" value="Mycobacterial_A85_antigen"/>
</dbReference>
<gene>
    <name evidence="1" type="ORF">K6Y31_07430</name>
</gene>
<dbReference type="InterPro" id="IPR029058">
    <property type="entry name" value="AB_hydrolase_fold"/>
</dbReference>
<sequence>MPSPYQHFNLHSPSLAYNLLQDTPERETLVYLPSSYQTEPDRRYPVIYLLHGFGGTAKGWFSEQPGEPSLHQTMAQLIATKQVEEMIIVVPENSTRFTCTGYNNNDVQGHWLDFICHDLVNAIETEYRCLGGAKHRALMGHSSGADAVLKTLFYKPGFFQHAFAMSPANLHSDDAVFFKQLFSDNHAALMQAAQGELAIEQLDVWQHLIICRLQHALPDVNNPPLYCRFPEQESDWQQLATHAFNCVIPTHGQHLKDVNIAIDIGSQEDTHQSCLNLVKQFNQSGVAVELFEFDGGHVDHMGKSLAYVLPWLSRALTSTD</sequence>
<dbReference type="SUPFAM" id="SSF53474">
    <property type="entry name" value="alpha/beta-Hydrolases"/>
    <property type="match status" value="1"/>
</dbReference>